<dbReference type="AlphaFoldDB" id="A0A4Y3KRC4"/>
<dbReference type="SUPFAM" id="SSF55298">
    <property type="entry name" value="YjgF-like"/>
    <property type="match status" value="1"/>
</dbReference>
<gene>
    <name evidence="2" type="ORF">CGE01nite_29760</name>
</gene>
<feature type="domain" description="Endoribonuclease L-PSP/chorismate mutase-like" evidence="1">
    <location>
        <begin position="6"/>
        <end position="160"/>
    </location>
</feature>
<keyword evidence="3" id="KW-1185">Reference proteome</keyword>
<reference evidence="2 3" key="1">
    <citation type="submission" date="2019-06" db="EMBL/GenBank/DDBJ databases">
        <title>Whole genome shotgun sequence of Cellulomonas gelida NBRC 3748.</title>
        <authorList>
            <person name="Hosoyama A."/>
            <person name="Uohara A."/>
            <person name="Ohji S."/>
            <person name="Ichikawa N."/>
        </authorList>
    </citation>
    <scope>NUCLEOTIDE SEQUENCE [LARGE SCALE GENOMIC DNA]</scope>
    <source>
        <strain evidence="2 3">NBRC 3748</strain>
    </source>
</reference>
<dbReference type="EMBL" id="BJLQ01000045">
    <property type="protein sequence ID" value="GEA85725.1"/>
    <property type="molecule type" value="Genomic_DNA"/>
</dbReference>
<dbReference type="Pfam" id="PF14588">
    <property type="entry name" value="YjgF_endoribonc"/>
    <property type="match status" value="1"/>
</dbReference>
<dbReference type="InterPro" id="IPR035959">
    <property type="entry name" value="RutC-like_sf"/>
</dbReference>
<organism evidence="2 3">
    <name type="scientific">Cellulomonas gelida</name>
    <dbReference type="NCBI Taxonomy" id="1712"/>
    <lineage>
        <taxon>Bacteria</taxon>
        <taxon>Bacillati</taxon>
        <taxon>Actinomycetota</taxon>
        <taxon>Actinomycetes</taxon>
        <taxon>Micrococcales</taxon>
        <taxon>Cellulomonadaceae</taxon>
        <taxon>Cellulomonas</taxon>
    </lineage>
</organism>
<accession>A0A4Y3KRC4</accession>
<evidence type="ECO:0000259" key="1">
    <source>
        <dbReference type="Pfam" id="PF14588"/>
    </source>
</evidence>
<proteinExistence type="predicted"/>
<dbReference type="Proteomes" id="UP000320461">
    <property type="component" value="Unassembled WGS sequence"/>
</dbReference>
<evidence type="ECO:0000313" key="2">
    <source>
        <dbReference type="EMBL" id="GEA85725.1"/>
    </source>
</evidence>
<name>A0A4Y3KRC4_9CELL</name>
<dbReference type="OrthoDB" id="9806229at2"/>
<dbReference type="Gene3D" id="3.30.1330.40">
    <property type="entry name" value="RutC-like"/>
    <property type="match status" value="1"/>
</dbReference>
<dbReference type="CDD" id="cd02199">
    <property type="entry name" value="YjgF_YER057c_UK114_like_1"/>
    <property type="match status" value="1"/>
</dbReference>
<dbReference type="InterPro" id="IPR013813">
    <property type="entry name" value="Endoribo_LPSP/chorism_mut-like"/>
</dbReference>
<dbReference type="PANTHER" id="PTHR43760">
    <property type="entry name" value="ENDORIBONUCLEASE-RELATED"/>
    <property type="match status" value="1"/>
</dbReference>
<sequence>MGAAQRLAELGLTLPSVAAPVAAYVPAVRTGRHVHTSGQLPFVDGALVATGKVGADVSADEGAALARTAALNALAAVAALVEREGGPAGADALDRITRVVKVVGFVSSDPSFTAQPTVINGASLLLHDVLGEAGVHARSAVGVAVLPLDSPVEVEIVVELAD</sequence>
<evidence type="ECO:0000313" key="3">
    <source>
        <dbReference type="Proteomes" id="UP000320461"/>
    </source>
</evidence>
<dbReference type="PANTHER" id="PTHR43760:SF1">
    <property type="entry name" value="ENDORIBONUCLEASE L-PSP_CHORISMATE MUTASE-LIKE DOMAIN-CONTAINING PROTEIN"/>
    <property type="match status" value="1"/>
</dbReference>
<dbReference type="RefSeq" id="WP_141371558.1">
    <property type="nucleotide sequence ID" value="NZ_BJLQ01000045.1"/>
</dbReference>
<protein>
    <submittedName>
        <fullName evidence="2">LysR family transcriptional regulator</fullName>
    </submittedName>
</protein>
<comment type="caution">
    <text evidence="2">The sequence shown here is derived from an EMBL/GenBank/DDBJ whole genome shotgun (WGS) entry which is preliminary data.</text>
</comment>